<dbReference type="HOGENOM" id="CLU_900703_0_0_1"/>
<dbReference type="Proteomes" id="UP000054279">
    <property type="component" value="Unassembled WGS sequence"/>
</dbReference>
<dbReference type="EMBL" id="KN837559">
    <property type="protein sequence ID" value="KIJ23942.1"/>
    <property type="molecule type" value="Genomic_DNA"/>
</dbReference>
<evidence type="ECO:0000313" key="2">
    <source>
        <dbReference type="EMBL" id="KIJ23942.1"/>
    </source>
</evidence>
<gene>
    <name evidence="2" type="ORF">M422DRAFT_275390</name>
</gene>
<dbReference type="AlphaFoldDB" id="A0A0C9U4C5"/>
<organism evidence="2 3">
    <name type="scientific">Sphaerobolus stellatus (strain SS14)</name>
    <dbReference type="NCBI Taxonomy" id="990650"/>
    <lineage>
        <taxon>Eukaryota</taxon>
        <taxon>Fungi</taxon>
        <taxon>Dikarya</taxon>
        <taxon>Basidiomycota</taxon>
        <taxon>Agaricomycotina</taxon>
        <taxon>Agaricomycetes</taxon>
        <taxon>Phallomycetidae</taxon>
        <taxon>Geastrales</taxon>
        <taxon>Sphaerobolaceae</taxon>
        <taxon>Sphaerobolus</taxon>
    </lineage>
</organism>
<feature type="region of interest" description="Disordered" evidence="1">
    <location>
        <begin position="171"/>
        <end position="198"/>
    </location>
</feature>
<evidence type="ECO:0000313" key="3">
    <source>
        <dbReference type="Proteomes" id="UP000054279"/>
    </source>
</evidence>
<reference evidence="2 3" key="1">
    <citation type="submission" date="2014-06" db="EMBL/GenBank/DDBJ databases">
        <title>Evolutionary Origins and Diversification of the Mycorrhizal Mutualists.</title>
        <authorList>
            <consortium name="DOE Joint Genome Institute"/>
            <consortium name="Mycorrhizal Genomics Consortium"/>
            <person name="Kohler A."/>
            <person name="Kuo A."/>
            <person name="Nagy L.G."/>
            <person name="Floudas D."/>
            <person name="Copeland A."/>
            <person name="Barry K.W."/>
            <person name="Cichocki N."/>
            <person name="Veneault-Fourrey C."/>
            <person name="LaButti K."/>
            <person name="Lindquist E.A."/>
            <person name="Lipzen A."/>
            <person name="Lundell T."/>
            <person name="Morin E."/>
            <person name="Murat C."/>
            <person name="Riley R."/>
            <person name="Ohm R."/>
            <person name="Sun H."/>
            <person name="Tunlid A."/>
            <person name="Henrissat B."/>
            <person name="Grigoriev I.V."/>
            <person name="Hibbett D.S."/>
            <person name="Martin F."/>
        </authorList>
    </citation>
    <scope>NUCLEOTIDE SEQUENCE [LARGE SCALE GENOMIC DNA]</scope>
    <source>
        <strain evidence="2 3">SS14</strain>
    </source>
</reference>
<accession>A0A0C9U4C5</accession>
<protein>
    <submittedName>
        <fullName evidence="2">Unplaced genomic scaffold SPHSTscaffold_484, whole genome shotgun sequence</fullName>
    </submittedName>
</protein>
<name>A0A0C9U4C5_SPHS4</name>
<sequence>MSENTPNTATKQLLLFLRIIRAVDVSSSISLTAYLSGPSRKAQANGELRRSRAFTQLATSLLNPEVRMKTTLPVPSEALHIEAAQILATLGIDGLKPTPALVNKSKIASARTSSGQKDALVAKVQAEGMGQWKTAQTPTPATGMSALAITPTIPLLSHANKLLDNQAQYHTNPAEKRAPEGTESGGLSGVAMDEGDNATSRLPTMELDSQEIHMEYIDVRSDVGGPVVYGKTDGVAAGLDYRLPRLTAFDRTPKASPGVAPPQAVPNAASVADPVALPFQTPIAKKIRCTNDRYGPVQDDIFVFTYSSY</sequence>
<evidence type="ECO:0000256" key="1">
    <source>
        <dbReference type="SAM" id="MobiDB-lite"/>
    </source>
</evidence>
<keyword evidence="3" id="KW-1185">Reference proteome</keyword>
<proteinExistence type="predicted"/>